<organism evidence="1 2">
    <name type="scientific">Yersinia hibernica</name>
    <dbReference type="NCBI Taxonomy" id="2339259"/>
    <lineage>
        <taxon>Bacteria</taxon>
        <taxon>Pseudomonadati</taxon>
        <taxon>Pseudomonadota</taxon>
        <taxon>Gammaproteobacteria</taxon>
        <taxon>Enterobacterales</taxon>
        <taxon>Yersiniaceae</taxon>
        <taxon>Yersinia</taxon>
    </lineage>
</organism>
<protein>
    <submittedName>
        <fullName evidence="1">Uncharacterized protein</fullName>
    </submittedName>
</protein>
<dbReference type="RefSeq" id="WP_129196771.1">
    <property type="nucleotide sequence ID" value="NZ_CABHXI010000009.1"/>
</dbReference>
<gene>
    <name evidence="1" type="ORF">D5F51_11255</name>
</gene>
<proteinExistence type="predicted"/>
<name>A0ABX5R1K7_9GAMM</name>
<accession>A0ABX5R1K7</accession>
<dbReference type="EMBL" id="CP032487">
    <property type="protein sequence ID" value="QAX79080.1"/>
    <property type="molecule type" value="Genomic_DNA"/>
</dbReference>
<evidence type="ECO:0000313" key="1">
    <source>
        <dbReference type="EMBL" id="QAX79080.1"/>
    </source>
</evidence>
<reference evidence="2" key="1">
    <citation type="submission" date="2018-09" db="EMBL/GenBank/DDBJ databases">
        <title>Yersinia hibernicus sp. nov.</title>
        <authorList>
            <person name="Nguyen S.V."/>
            <person name="Mundanda D.M."/>
            <person name="Anes J."/>
            <person name="Fanning S."/>
        </authorList>
    </citation>
    <scope>NUCLEOTIDE SEQUENCE [LARGE SCALE GENOMIC DNA]</scope>
    <source>
        <strain evidence="2">CFS1934</strain>
    </source>
</reference>
<evidence type="ECO:0000313" key="2">
    <source>
        <dbReference type="Proteomes" id="UP000288804"/>
    </source>
</evidence>
<sequence length="903" mass="101581">MLTINDSKHRTIDIEKRNHFLRRHSFSEGDQFSLKNKLKEINNSPLSLRRSELISNLALSDSNQTLSNLVKIEYKDSKLSQINSKDYVYCGSTTTLPVNYCGMSLDNNGHLVLIKGDSYDFFEGIFKKYTTGYKYKTSQLIDSECDKKFKSLYIDDNGLLIGTERNTGKSYVINISIPELDVNSKGQFITLDLTDYSLEGKKEDLTFKIDNNHSVSYFTTNNKLYLKSIQEGDNVKDYSCLLYEIKIPLRTGYSLSSIKKTMGVLQVEIKNRSKRRVLFIDPRHISSKKLVVNKISHKPPQVFSSRIGNDPHEKYHAGQPFTSDRKANFSSKNIPLFSSIIDTFRTNIKQAKQHSVEGRHKEAITHIAKAIDPGISAVYTTVPSLVKPTASAIGNNIDSKEKLYGHNINRLRANAKPLSKVANDALGVKPEQNLSKSLINLANEIKPKDTLHLTSSDRIAAFFGIAPGGPPFAPGWFAGIVAELSDSHSLTIAKTETSNIRVSFNNRHKVAATGLVGTGQGWEKTLLNTPKIDYMKVMPFEANAIIAAQCILGNNFSFDMSEEHFKEFATQFSEPKKDSLLRNMTITEAKAEKIKEKEFFIRLEVKGELRLQVGSMVNPSTYMVMPRTAVGARLALDLLKIKSNTSEAADKKDNIFHPDKENFKVTALDHEAALFAEWKIMPIAMHGGGDDILWCYPLPLLEESKTLAQYTNKNSLTIFEKAVNNKQSTTLVNNLPTINSINIVRDTPILITINDKKGVKAGLKLKKAAKVDKYMGVVDDTLRELRKSLVNKQRNSQNKSSEINVISHYEPITSPFLPSEVVMDNQLSKPNTSEAKAYRLKKLEFRRNSSLQHKDATVPMPILNLSSIHSITYDQFLGEIEFLYHSKSDLSPVNVRRKLTTLY</sequence>
<dbReference type="Proteomes" id="UP000288804">
    <property type="component" value="Chromosome"/>
</dbReference>
<keyword evidence="2" id="KW-1185">Reference proteome</keyword>